<evidence type="ECO:0000256" key="1">
    <source>
        <dbReference type="ARBA" id="ARBA00008791"/>
    </source>
</evidence>
<comment type="caution">
    <text evidence="3">The sequence shown here is derived from an EMBL/GenBank/DDBJ whole genome shotgun (WGS) entry which is preliminary data.</text>
</comment>
<reference evidence="3 4" key="1">
    <citation type="submission" date="2019-09" db="EMBL/GenBank/DDBJ databases">
        <title>Phylogeny of genus Pseudoclavibacter and closely related genus.</title>
        <authorList>
            <person name="Li Y."/>
        </authorList>
    </citation>
    <scope>NUCLEOTIDE SEQUENCE [LARGE SCALE GENOMIC DNA]</scope>
    <source>
        <strain evidence="3 4">JCM 16921</strain>
    </source>
</reference>
<sequence>MTVRSRRQARMTKKIVIGVDGSEPARAALRWGVGFAERTKSDVELFYVIDLTPFSDTPVFESEALAEGQKMLDQELAYAKSIAPGVTFTTNLAPGTPTAVFEDESKGAELVVVGTHKGSKLPNVIFGSKPIRLAASAHSPVAVVPTYDLGERHDVVVAVDGSETANKALDYAARAAALLGERLRIVAAWTIPALPATDVAWSAQIIEEVRNETRAVLQGAKELAAKTEPGIEIETQLVEAEPVRGIVEAAKDAALLVVGNRGRKGLTRLFLGSVSHGVLNNIPAPVIIIRADEQAGL</sequence>
<gene>
    <name evidence="3" type="ORF">F8O02_00880</name>
</gene>
<dbReference type="SUPFAM" id="SSF52402">
    <property type="entry name" value="Adenine nucleotide alpha hydrolases-like"/>
    <property type="match status" value="2"/>
</dbReference>
<dbReference type="InterPro" id="IPR014729">
    <property type="entry name" value="Rossmann-like_a/b/a_fold"/>
</dbReference>
<dbReference type="Gene3D" id="3.40.50.620">
    <property type="entry name" value="HUPs"/>
    <property type="match status" value="2"/>
</dbReference>
<dbReference type="Proteomes" id="UP000481339">
    <property type="component" value="Unassembled WGS sequence"/>
</dbReference>
<evidence type="ECO:0000313" key="3">
    <source>
        <dbReference type="EMBL" id="KAB1633522.1"/>
    </source>
</evidence>
<dbReference type="Pfam" id="PF00582">
    <property type="entry name" value="Usp"/>
    <property type="match status" value="2"/>
</dbReference>
<dbReference type="CDD" id="cd00293">
    <property type="entry name" value="USP-like"/>
    <property type="match status" value="2"/>
</dbReference>
<keyword evidence="4" id="KW-1185">Reference proteome</keyword>
<dbReference type="PANTHER" id="PTHR46268">
    <property type="entry name" value="STRESS RESPONSE PROTEIN NHAX"/>
    <property type="match status" value="1"/>
</dbReference>
<feature type="domain" description="UspA" evidence="2">
    <location>
        <begin position="11"/>
        <end position="145"/>
    </location>
</feature>
<dbReference type="InterPro" id="IPR006015">
    <property type="entry name" value="Universal_stress_UspA"/>
</dbReference>
<evidence type="ECO:0000259" key="2">
    <source>
        <dbReference type="Pfam" id="PF00582"/>
    </source>
</evidence>
<dbReference type="EMBL" id="WBKA01000001">
    <property type="protein sequence ID" value="KAB1633522.1"/>
    <property type="molecule type" value="Genomic_DNA"/>
</dbReference>
<name>A0A7C8BV73_9MICO</name>
<dbReference type="PANTHER" id="PTHR46268:SF15">
    <property type="entry name" value="UNIVERSAL STRESS PROTEIN HP_0031"/>
    <property type="match status" value="1"/>
</dbReference>
<protein>
    <submittedName>
        <fullName evidence="3">Universal stress protein</fullName>
    </submittedName>
</protein>
<comment type="similarity">
    <text evidence="1">Belongs to the universal stress protein A family.</text>
</comment>
<dbReference type="OrthoDB" id="4931198at2"/>
<dbReference type="PRINTS" id="PR01438">
    <property type="entry name" value="UNVRSLSTRESS"/>
</dbReference>
<dbReference type="InterPro" id="IPR006016">
    <property type="entry name" value="UspA"/>
</dbReference>
<evidence type="ECO:0000313" key="4">
    <source>
        <dbReference type="Proteomes" id="UP000481339"/>
    </source>
</evidence>
<organism evidence="3 4">
    <name type="scientific">Pseudoclavibacter caeni</name>
    <dbReference type="NCBI Taxonomy" id="908846"/>
    <lineage>
        <taxon>Bacteria</taxon>
        <taxon>Bacillati</taxon>
        <taxon>Actinomycetota</taxon>
        <taxon>Actinomycetes</taxon>
        <taxon>Micrococcales</taxon>
        <taxon>Microbacteriaceae</taxon>
        <taxon>Pseudoclavibacter</taxon>
    </lineage>
</organism>
<dbReference type="AlphaFoldDB" id="A0A7C8BV73"/>
<proteinExistence type="inferred from homology"/>
<feature type="domain" description="UspA" evidence="2">
    <location>
        <begin position="153"/>
        <end position="290"/>
    </location>
</feature>
<accession>A0A7C8BV73</accession>